<dbReference type="AlphaFoldDB" id="A0A7W8A331"/>
<dbReference type="Proteomes" id="UP000568380">
    <property type="component" value="Unassembled WGS sequence"/>
</dbReference>
<dbReference type="NCBIfam" id="NF007792">
    <property type="entry name" value="PRK10489.1"/>
    <property type="match status" value="1"/>
</dbReference>
<dbReference type="RefSeq" id="WP_184961339.1">
    <property type="nucleotide sequence ID" value="NZ_JACHIN010000003.1"/>
</dbReference>
<dbReference type="SUPFAM" id="SSF103473">
    <property type="entry name" value="MFS general substrate transporter"/>
    <property type="match status" value="1"/>
</dbReference>
<dbReference type="EMBL" id="JACHIN010000003">
    <property type="protein sequence ID" value="MBB5077493.1"/>
    <property type="molecule type" value="Genomic_DNA"/>
</dbReference>
<evidence type="ECO:0000256" key="2">
    <source>
        <dbReference type="ARBA" id="ARBA00022448"/>
    </source>
</evidence>
<evidence type="ECO:0000313" key="9">
    <source>
        <dbReference type="EMBL" id="MBB5077493.1"/>
    </source>
</evidence>
<feature type="transmembrane region" description="Helical" evidence="7">
    <location>
        <begin position="21"/>
        <end position="46"/>
    </location>
</feature>
<dbReference type="GO" id="GO:0022857">
    <property type="term" value="F:transmembrane transporter activity"/>
    <property type="evidence" value="ECO:0007669"/>
    <property type="project" value="InterPro"/>
</dbReference>
<keyword evidence="2" id="KW-0813">Transport</keyword>
<dbReference type="CDD" id="cd06173">
    <property type="entry name" value="MFS_MefA_like"/>
    <property type="match status" value="1"/>
</dbReference>
<feature type="domain" description="Major facilitator superfamily (MFS) profile" evidence="8">
    <location>
        <begin position="1"/>
        <end position="201"/>
    </location>
</feature>
<dbReference type="PANTHER" id="PTHR23513">
    <property type="entry name" value="INTEGRAL MEMBRANE EFFLUX PROTEIN-RELATED"/>
    <property type="match status" value="1"/>
</dbReference>
<dbReference type="InterPro" id="IPR020846">
    <property type="entry name" value="MFS_dom"/>
</dbReference>
<feature type="transmembrane region" description="Helical" evidence="7">
    <location>
        <begin position="259"/>
        <end position="280"/>
    </location>
</feature>
<dbReference type="Gene3D" id="1.20.1250.20">
    <property type="entry name" value="MFS general substrate transporter like domains"/>
    <property type="match status" value="2"/>
</dbReference>
<dbReference type="GO" id="GO:0005886">
    <property type="term" value="C:plasma membrane"/>
    <property type="evidence" value="ECO:0007669"/>
    <property type="project" value="UniProtKB-SubCell"/>
</dbReference>
<dbReference type="Pfam" id="PF05977">
    <property type="entry name" value="MFS_3"/>
    <property type="match status" value="1"/>
</dbReference>
<dbReference type="InterPro" id="IPR036259">
    <property type="entry name" value="MFS_trans_sf"/>
</dbReference>
<dbReference type="PANTHER" id="PTHR23513:SF9">
    <property type="entry name" value="ENTEROBACTIN EXPORTER ENTS"/>
    <property type="match status" value="1"/>
</dbReference>
<evidence type="ECO:0000256" key="1">
    <source>
        <dbReference type="ARBA" id="ARBA00004429"/>
    </source>
</evidence>
<comment type="caution">
    <text evidence="9">The sequence shown here is derived from an EMBL/GenBank/DDBJ whole genome shotgun (WGS) entry which is preliminary data.</text>
</comment>
<protein>
    <submittedName>
        <fullName evidence="9">ENTS family enterobactin (Siderophore) exporter</fullName>
    </submittedName>
</protein>
<evidence type="ECO:0000256" key="4">
    <source>
        <dbReference type="ARBA" id="ARBA00022692"/>
    </source>
</evidence>
<keyword evidence="10" id="KW-1185">Reference proteome</keyword>
<feature type="transmembrane region" description="Helical" evidence="7">
    <location>
        <begin position="292"/>
        <end position="313"/>
    </location>
</feature>
<evidence type="ECO:0000256" key="3">
    <source>
        <dbReference type="ARBA" id="ARBA00022475"/>
    </source>
</evidence>
<reference evidence="9 10" key="1">
    <citation type="submission" date="2020-08" db="EMBL/GenBank/DDBJ databases">
        <title>Genomic Encyclopedia of Type Strains, Phase IV (KMG-IV): sequencing the most valuable type-strain genomes for metagenomic binning, comparative biology and taxonomic classification.</title>
        <authorList>
            <person name="Goeker M."/>
        </authorList>
    </citation>
    <scope>NUCLEOTIDE SEQUENCE [LARGE SCALE GENOMIC DNA]</scope>
    <source>
        <strain evidence="9 10">DSM 45385</strain>
    </source>
</reference>
<feature type="transmembrane region" description="Helical" evidence="7">
    <location>
        <begin position="383"/>
        <end position="404"/>
    </location>
</feature>
<feature type="transmembrane region" description="Helical" evidence="7">
    <location>
        <begin position="52"/>
        <end position="76"/>
    </location>
</feature>
<feature type="transmembrane region" description="Helical" evidence="7">
    <location>
        <begin position="174"/>
        <end position="196"/>
    </location>
</feature>
<accession>A0A7W8A331</accession>
<name>A0A7W8A331_9ACTN</name>
<keyword evidence="6 7" id="KW-0472">Membrane</keyword>
<organism evidence="9 10">
    <name type="scientific">Nonomuraea endophytica</name>
    <dbReference type="NCBI Taxonomy" id="714136"/>
    <lineage>
        <taxon>Bacteria</taxon>
        <taxon>Bacillati</taxon>
        <taxon>Actinomycetota</taxon>
        <taxon>Actinomycetes</taxon>
        <taxon>Streptosporangiales</taxon>
        <taxon>Streptosporangiaceae</taxon>
        <taxon>Nonomuraea</taxon>
    </lineage>
</organism>
<feature type="transmembrane region" description="Helical" evidence="7">
    <location>
        <begin position="354"/>
        <end position="377"/>
    </location>
</feature>
<evidence type="ECO:0000313" key="10">
    <source>
        <dbReference type="Proteomes" id="UP000568380"/>
    </source>
</evidence>
<dbReference type="InterPro" id="IPR010290">
    <property type="entry name" value="TM_effector"/>
</dbReference>
<dbReference type="PROSITE" id="PS50850">
    <property type="entry name" value="MFS"/>
    <property type="match status" value="2"/>
</dbReference>
<feature type="domain" description="Major facilitator superfamily (MFS) profile" evidence="8">
    <location>
        <begin position="222"/>
        <end position="417"/>
    </location>
</feature>
<proteinExistence type="predicted"/>
<evidence type="ECO:0000259" key="8">
    <source>
        <dbReference type="PROSITE" id="PS50850"/>
    </source>
</evidence>
<evidence type="ECO:0000256" key="7">
    <source>
        <dbReference type="SAM" id="Phobius"/>
    </source>
</evidence>
<gene>
    <name evidence="9" type="ORF">HNR40_002966</name>
</gene>
<evidence type="ECO:0000256" key="6">
    <source>
        <dbReference type="ARBA" id="ARBA00023136"/>
    </source>
</evidence>
<comment type="subcellular location">
    <subcellularLocation>
        <location evidence="1">Cell inner membrane</location>
        <topology evidence="1">Multi-pass membrane protein</topology>
    </subcellularLocation>
</comment>
<keyword evidence="5 7" id="KW-1133">Transmembrane helix</keyword>
<evidence type="ECO:0000256" key="5">
    <source>
        <dbReference type="ARBA" id="ARBA00022989"/>
    </source>
</evidence>
<keyword evidence="4 7" id="KW-0812">Transmembrane</keyword>
<feature type="transmembrane region" description="Helical" evidence="7">
    <location>
        <begin position="83"/>
        <end position="105"/>
    </location>
</feature>
<keyword evidence="3" id="KW-1003">Cell membrane</keyword>
<sequence>MRLGHVVIDITPLRTGRDFRYVFAARMVSLLGIGVTGVALAMQVYAMTGSSLHVSLISLSLGGPLLAGTLAGGVLADRMDRRLLIVGSRAGAAAGFAVLAVNAFLPEPRLWVIYLSAGLIGLADGLSETALMAAVPALVGRDKLAAAEALTSITTQVGTIAGPSLGGLLVAGPGFAACYTLTCATTVVTTVLLWMLRPLRPDGSETQAHPLRSIAEGVRFARRDPVIGGVILLDLSGTLMATPYALFPAFVAAHYGGDAATAGLLYSAPAAGALLAALASGWIGRVRRPGRVLIGAVALWGLAVAGFGASAWLPVSLPLALAFLALSGVGQVISEVLAGALIQSRTPDRLLGRVSSLWLTEATVGPALGNVVAGGLARLAPPGGAAVIGGLACVAGVGVLALAIPSLRRARPLPATD</sequence>
<feature type="transmembrane region" description="Helical" evidence="7">
    <location>
        <begin position="226"/>
        <end position="247"/>
    </location>
</feature>
<feature type="transmembrane region" description="Helical" evidence="7">
    <location>
        <begin position="319"/>
        <end position="342"/>
    </location>
</feature>